<dbReference type="InterPro" id="IPR004182">
    <property type="entry name" value="GRAM"/>
</dbReference>
<evidence type="ECO:0000256" key="2">
    <source>
        <dbReference type="SAM" id="Phobius"/>
    </source>
</evidence>
<feature type="domain" description="GRAM" evidence="3">
    <location>
        <begin position="128"/>
        <end position="207"/>
    </location>
</feature>
<evidence type="ECO:0000313" key="4">
    <source>
        <dbReference type="EMBL" id="KAK9663838.1"/>
    </source>
</evidence>
<dbReference type="InterPro" id="IPR011993">
    <property type="entry name" value="PH-like_dom_sf"/>
</dbReference>
<evidence type="ECO:0000313" key="5">
    <source>
        <dbReference type="Proteomes" id="UP001443914"/>
    </source>
</evidence>
<sequence length="256" mass="28891">MNHLMYACFMLAIFYIYIYIHPACLTERRNMNVIEAFKAGSMKMKSSTVAEADVLIKDSSTLTSHHTCLLTLLPPNSARISTCNKNSDICLSIEHNNRVDSVITTINKLVKRKLGLGARILQLGGVDKVFSRTFTVTHEEHLLMASRSCLSTTAGPVPGRLFISTHKIAFCSYRPVARASTPSGQSLRFHYKIVIPLTKIKAALESENMKKPNQKYVQVVTTDEFEFWFMGFLHYKKTLKCLQQLVSHSFTFSTCP</sequence>
<dbReference type="EMBL" id="JBDFQZ010000014">
    <property type="protein sequence ID" value="KAK9663838.1"/>
    <property type="molecule type" value="Genomic_DNA"/>
</dbReference>
<comment type="similarity">
    <text evidence="1">Belongs to the GEM family.</text>
</comment>
<proteinExistence type="inferred from homology"/>
<comment type="caution">
    <text evidence="4">The sequence shown here is derived from an EMBL/GenBank/DDBJ whole genome shotgun (WGS) entry which is preliminary data.</text>
</comment>
<dbReference type="Proteomes" id="UP001443914">
    <property type="component" value="Unassembled WGS sequence"/>
</dbReference>
<dbReference type="SMART" id="SM00568">
    <property type="entry name" value="GRAM"/>
    <property type="match status" value="1"/>
</dbReference>
<protein>
    <recommendedName>
        <fullName evidence="3">GRAM domain-containing protein</fullName>
    </recommendedName>
</protein>
<organism evidence="4 5">
    <name type="scientific">Saponaria officinalis</name>
    <name type="common">Common soapwort</name>
    <name type="synonym">Lychnis saponaria</name>
    <dbReference type="NCBI Taxonomy" id="3572"/>
    <lineage>
        <taxon>Eukaryota</taxon>
        <taxon>Viridiplantae</taxon>
        <taxon>Streptophyta</taxon>
        <taxon>Embryophyta</taxon>
        <taxon>Tracheophyta</taxon>
        <taxon>Spermatophyta</taxon>
        <taxon>Magnoliopsida</taxon>
        <taxon>eudicotyledons</taxon>
        <taxon>Gunneridae</taxon>
        <taxon>Pentapetalae</taxon>
        <taxon>Caryophyllales</taxon>
        <taxon>Caryophyllaceae</taxon>
        <taxon>Caryophylleae</taxon>
        <taxon>Saponaria</taxon>
    </lineage>
</organism>
<dbReference type="Gene3D" id="2.30.29.30">
    <property type="entry name" value="Pleckstrin-homology domain (PH domain)/Phosphotyrosine-binding domain (PTB)"/>
    <property type="match status" value="1"/>
</dbReference>
<keyword evidence="2" id="KW-0472">Membrane</keyword>
<dbReference type="Pfam" id="PF02893">
    <property type="entry name" value="GRAM"/>
    <property type="match status" value="1"/>
</dbReference>
<keyword evidence="5" id="KW-1185">Reference proteome</keyword>
<accession>A0AAW1GLJ0</accession>
<dbReference type="PANTHER" id="PTHR31969">
    <property type="entry name" value="GEM-LIKE PROTEIN 2"/>
    <property type="match status" value="1"/>
</dbReference>
<evidence type="ECO:0000259" key="3">
    <source>
        <dbReference type="SMART" id="SM00568"/>
    </source>
</evidence>
<evidence type="ECO:0000256" key="1">
    <source>
        <dbReference type="ARBA" id="ARBA00009414"/>
    </source>
</evidence>
<keyword evidence="2" id="KW-1133">Transmembrane helix</keyword>
<reference evidence="4" key="1">
    <citation type="submission" date="2024-03" db="EMBL/GenBank/DDBJ databases">
        <title>WGS assembly of Saponaria officinalis var. Norfolk2.</title>
        <authorList>
            <person name="Jenkins J."/>
            <person name="Shu S."/>
            <person name="Grimwood J."/>
            <person name="Barry K."/>
            <person name="Goodstein D."/>
            <person name="Schmutz J."/>
            <person name="Leebens-Mack J."/>
            <person name="Osbourn A."/>
        </authorList>
    </citation>
    <scope>NUCLEOTIDE SEQUENCE [LARGE SCALE GENOMIC DNA]</scope>
    <source>
        <strain evidence="4">JIC</strain>
    </source>
</reference>
<feature type="transmembrane region" description="Helical" evidence="2">
    <location>
        <begin position="6"/>
        <end position="25"/>
    </location>
</feature>
<name>A0AAW1GLJ0_SAPOF</name>
<keyword evidence="2" id="KW-0812">Transmembrane</keyword>
<gene>
    <name evidence="4" type="ORF">RND81_14G001800</name>
</gene>
<dbReference type="AlphaFoldDB" id="A0AAW1GLJ0"/>
<dbReference type="InterPro" id="IPR037848">
    <property type="entry name" value="GEM-like"/>
</dbReference>